<keyword evidence="12" id="KW-1185">Reference proteome</keyword>
<evidence type="ECO:0000256" key="5">
    <source>
        <dbReference type="ARBA" id="ARBA00022835"/>
    </source>
</evidence>
<keyword evidence="8" id="KW-0539">Nucleus</keyword>
<keyword evidence="5" id="KW-0271">Exosome</keyword>
<dbReference type="GO" id="GO:0071037">
    <property type="term" value="P:nuclear polyadenylation-dependent snRNA catabolic process"/>
    <property type="evidence" value="ECO:0007669"/>
    <property type="project" value="TreeGrafter"/>
</dbReference>
<evidence type="ECO:0000256" key="10">
    <source>
        <dbReference type="SAM" id="MobiDB-lite"/>
    </source>
</evidence>
<feature type="compositionally biased region" description="Polar residues" evidence="10">
    <location>
        <begin position="1"/>
        <end position="15"/>
    </location>
</feature>
<dbReference type="GO" id="GO:0071051">
    <property type="term" value="P:poly(A)-dependent snoRNA 3'-end processing"/>
    <property type="evidence" value="ECO:0007669"/>
    <property type="project" value="TreeGrafter"/>
</dbReference>
<feature type="domain" description="HRDC" evidence="11">
    <location>
        <begin position="471"/>
        <end position="551"/>
    </location>
</feature>
<dbReference type="Gene3D" id="1.10.150.80">
    <property type="entry name" value="HRDC domain"/>
    <property type="match status" value="1"/>
</dbReference>
<evidence type="ECO:0000256" key="6">
    <source>
        <dbReference type="ARBA" id="ARBA00022839"/>
    </source>
</evidence>
<dbReference type="InterPro" id="IPR044876">
    <property type="entry name" value="HRDC_dom_sf"/>
</dbReference>
<dbReference type="SMART" id="SM00474">
    <property type="entry name" value="35EXOc"/>
    <property type="match status" value="1"/>
</dbReference>
<dbReference type="GO" id="GO:0000175">
    <property type="term" value="F:3'-5'-RNA exonuclease activity"/>
    <property type="evidence" value="ECO:0007669"/>
    <property type="project" value="InterPro"/>
</dbReference>
<dbReference type="Pfam" id="PF01612">
    <property type="entry name" value="DNA_pol_A_exo1"/>
    <property type="match status" value="1"/>
</dbReference>
<dbReference type="Pfam" id="PF08066">
    <property type="entry name" value="PMC2NT"/>
    <property type="match status" value="1"/>
</dbReference>
<feature type="region of interest" description="Disordered" evidence="10">
    <location>
        <begin position="646"/>
        <end position="667"/>
    </location>
</feature>
<dbReference type="SMART" id="SM00341">
    <property type="entry name" value="HRDC"/>
    <property type="match status" value="1"/>
</dbReference>
<dbReference type="GO" id="GO:0080188">
    <property type="term" value="P:gene silencing by siRNA-directed DNA methylation"/>
    <property type="evidence" value="ECO:0007669"/>
    <property type="project" value="UniProtKB-ARBA"/>
</dbReference>
<dbReference type="FunFam" id="3.30.420.10:FF:000065">
    <property type="entry name" value="Protein RRP6-like 2 isoform A"/>
    <property type="match status" value="1"/>
</dbReference>
<evidence type="ECO:0000256" key="2">
    <source>
        <dbReference type="ARBA" id="ARBA00022552"/>
    </source>
</evidence>
<accession>A0A6J1DJX0</accession>
<dbReference type="GO" id="GO:0000176">
    <property type="term" value="C:nuclear exosome (RNase complex)"/>
    <property type="evidence" value="ECO:0007669"/>
    <property type="project" value="InterPro"/>
</dbReference>
<dbReference type="Pfam" id="PF00570">
    <property type="entry name" value="HRDC"/>
    <property type="match status" value="1"/>
</dbReference>
<evidence type="ECO:0000313" key="12">
    <source>
        <dbReference type="Proteomes" id="UP000504603"/>
    </source>
</evidence>
<evidence type="ECO:0000256" key="1">
    <source>
        <dbReference type="ARBA" id="ARBA00004123"/>
    </source>
</evidence>
<dbReference type="GO" id="GO:0071035">
    <property type="term" value="P:nuclear polyadenylation-dependent rRNA catabolic process"/>
    <property type="evidence" value="ECO:0007669"/>
    <property type="project" value="TreeGrafter"/>
</dbReference>
<feature type="region of interest" description="Disordered" evidence="10">
    <location>
        <begin position="686"/>
        <end position="716"/>
    </location>
</feature>
<comment type="similarity">
    <text evidence="9">Belongs to the exosome component 10/RRP6 family.</text>
</comment>
<evidence type="ECO:0000313" key="14">
    <source>
        <dbReference type="RefSeq" id="XP_022154551.1"/>
    </source>
</evidence>
<dbReference type="GO" id="GO:0071036">
    <property type="term" value="P:nuclear polyadenylation-dependent snoRNA catabolic process"/>
    <property type="evidence" value="ECO:0007669"/>
    <property type="project" value="TreeGrafter"/>
</dbReference>
<name>A0A6J1DJX0_MOMCH</name>
<dbReference type="GO" id="GO:0005730">
    <property type="term" value="C:nucleolus"/>
    <property type="evidence" value="ECO:0007669"/>
    <property type="project" value="TreeGrafter"/>
</dbReference>
<dbReference type="Gene3D" id="3.30.420.10">
    <property type="entry name" value="Ribonuclease H-like superfamily/Ribonuclease H"/>
    <property type="match status" value="1"/>
</dbReference>
<dbReference type="Proteomes" id="UP000504603">
    <property type="component" value="Unplaced"/>
</dbReference>
<keyword evidence="6" id="KW-0269">Exonuclease</keyword>
<dbReference type="GO" id="GO:0003727">
    <property type="term" value="F:single-stranded RNA binding"/>
    <property type="evidence" value="ECO:0007669"/>
    <property type="project" value="TreeGrafter"/>
</dbReference>
<evidence type="ECO:0000256" key="8">
    <source>
        <dbReference type="ARBA" id="ARBA00023242"/>
    </source>
</evidence>
<keyword evidence="4" id="KW-0378">Hydrolase</keyword>
<sequence length="938" mass="105484">MDVDQSDSQKPQTLQSLASGSLGSSLSRLSGSSRGIPADKDFHFYYNFDEFKIPIRSIERQSQSMLETIGSSAGVWGKEMAFPEDTDDAYDWLVNVNDEIFERFDVSLDEFQRIRKEEEEEESGRAVALTTADPDDGFQLVCGKKKKMPSHGDDLHDSSLESSVKVATKDRKTMGVKPKVPFHIPTIRRPQDEFNILVNNSNQPFEHVWLQRSEDGSRFIHPLEKLSVLDFVDKIDEDFQPAYPPSLESTPFKFIEEVNDLKDLASKLRGVNEFAVDLEHNQYRSFQGLTCLMQISTRTEDFVVDTLKLRIHVGPYLREVFKDPSKKKVLHGADRDIVWLQRDFGIYICNLFDTGQASRVLKLERNSLEYLLHHYCGVAANKEYQNADWRLRPLPEEMLRYAREDTHYLLYIYDLMKMKLSSMPRESEESDFPLVEVYKRSYDVCLHLYEKELLTESSYLYVYGLQGSGFNAQQLAVAAGLFEWRDIVARSEDESTGYILPNKTLLEIAKQMPVNVSKLRRILKSKHPYLERNLASIVDIIRHSMLNACAFEEVVERLKEARTEALATLEENASTNEQRETIVPDTSNLRHTIPIMKDGAVDKSANDRICSPSSQSKVAPLEHGYRPFEPGKCIKVDHSLHPAMNGSRQVSQVGPTTSEPSRHLNGDKYPVAQVTGVNISLQKKSNRGGLGALLGNSAPKRKLDTDKKDKEENKLDKIRSSVALPFHSFSGTSEQLKPVTEPTMTALKTQNSEAPAAESAKSSKVEPPAIPVAKPCSDGIIMLEDDSDDEEESHPVAETADEQKLKGFSASSPLEIDDDDDEPMSLSELSSSFQKCLNSNEQAMDIGGTGNSGKQSGFLQLEPFNYEAARKQVVFGEDLEEDDSRPEDDKDPKPSKNAGAKLGLGLDRVQKNSGTMELPQGKRRHAFPATGNRSATFR</sequence>
<dbReference type="GO" id="GO:0000467">
    <property type="term" value="P:exonucleolytic trimming to generate mature 3'-end of 5.8S rRNA from tricistronic rRNA transcript (SSU-rRNA, 5.8S rRNA, LSU-rRNA)"/>
    <property type="evidence" value="ECO:0007669"/>
    <property type="project" value="InterPro"/>
</dbReference>
<evidence type="ECO:0000256" key="7">
    <source>
        <dbReference type="ARBA" id="ARBA00023158"/>
    </source>
</evidence>
<keyword evidence="7" id="KW-0943">RNA-mediated gene silencing</keyword>
<organism evidence="12 13">
    <name type="scientific">Momordica charantia</name>
    <name type="common">Bitter gourd</name>
    <name type="synonym">Balsam pear</name>
    <dbReference type="NCBI Taxonomy" id="3673"/>
    <lineage>
        <taxon>Eukaryota</taxon>
        <taxon>Viridiplantae</taxon>
        <taxon>Streptophyta</taxon>
        <taxon>Embryophyta</taxon>
        <taxon>Tracheophyta</taxon>
        <taxon>Spermatophyta</taxon>
        <taxon>Magnoliopsida</taxon>
        <taxon>eudicotyledons</taxon>
        <taxon>Gunneridae</taxon>
        <taxon>Pentapetalae</taxon>
        <taxon>rosids</taxon>
        <taxon>fabids</taxon>
        <taxon>Cucurbitales</taxon>
        <taxon>Cucurbitaceae</taxon>
        <taxon>Momordiceae</taxon>
        <taxon>Momordica</taxon>
    </lineage>
</organism>
<comment type="subcellular location">
    <subcellularLocation>
        <location evidence="1">Nucleus</location>
    </subcellularLocation>
</comment>
<dbReference type="InterPro" id="IPR012588">
    <property type="entry name" value="Exosome-assoc_fac_Rrp6_N"/>
</dbReference>
<dbReference type="GO" id="GO:0071039">
    <property type="term" value="P:nuclear polyadenylation-dependent CUT catabolic process"/>
    <property type="evidence" value="ECO:0007669"/>
    <property type="project" value="TreeGrafter"/>
</dbReference>
<dbReference type="GeneID" id="111021794"/>
<feature type="compositionally biased region" description="Polar residues" evidence="10">
    <location>
        <begin position="646"/>
        <end position="659"/>
    </location>
</feature>
<keyword evidence="2" id="KW-0698">rRNA processing</keyword>
<dbReference type="KEGG" id="mcha:111021794"/>
<feature type="region of interest" description="Disordered" evidence="10">
    <location>
        <begin position="749"/>
        <end position="833"/>
    </location>
</feature>
<dbReference type="GO" id="GO:0000166">
    <property type="term" value="F:nucleotide binding"/>
    <property type="evidence" value="ECO:0007669"/>
    <property type="project" value="InterPro"/>
</dbReference>
<dbReference type="RefSeq" id="XP_022154550.1">
    <property type="nucleotide sequence ID" value="XM_022298858.1"/>
</dbReference>
<dbReference type="GO" id="GO:0071038">
    <property type="term" value="P:TRAMP-dependent tRNA surveillance pathway"/>
    <property type="evidence" value="ECO:0007669"/>
    <property type="project" value="TreeGrafter"/>
</dbReference>
<dbReference type="RefSeq" id="XP_022154551.1">
    <property type="nucleotide sequence ID" value="XM_022298859.1"/>
</dbReference>
<evidence type="ECO:0000259" key="11">
    <source>
        <dbReference type="PROSITE" id="PS50967"/>
    </source>
</evidence>
<evidence type="ECO:0000313" key="13">
    <source>
        <dbReference type="RefSeq" id="XP_022154550.1"/>
    </source>
</evidence>
<dbReference type="OrthoDB" id="2250022at2759"/>
<dbReference type="InterPro" id="IPR045092">
    <property type="entry name" value="Rrp6-like"/>
</dbReference>
<gene>
    <name evidence="13 14" type="primary">LOC111021794</name>
</gene>
<evidence type="ECO:0000256" key="9">
    <source>
        <dbReference type="ARBA" id="ARBA00043957"/>
    </source>
</evidence>
<dbReference type="InterPro" id="IPR012337">
    <property type="entry name" value="RNaseH-like_sf"/>
</dbReference>
<feature type="compositionally biased region" description="Acidic residues" evidence="10">
    <location>
        <begin position="783"/>
        <end position="792"/>
    </location>
</feature>
<feature type="compositionally biased region" description="Low complexity" evidence="10">
    <location>
        <begin position="16"/>
        <end position="31"/>
    </location>
</feature>
<feature type="region of interest" description="Disordered" evidence="10">
    <location>
        <begin position="1"/>
        <end position="31"/>
    </location>
</feature>
<dbReference type="InterPro" id="IPR002121">
    <property type="entry name" value="HRDC_dom"/>
</dbReference>
<dbReference type="GO" id="GO:0071044">
    <property type="term" value="P:histone mRNA catabolic process"/>
    <property type="evidence" value="ECO:0007669"/>
    <property type="project" value="TreeGrafter"/>
</dbReference>
<dbReference type="InterPro" id="IPR049559">
    <property type="entry name" value="Rrp6p-like_exo"/>
</dbReference>
<dbReference type="SUPFAM" id="SSF53098">
    <property type="entry name" value="Ribonuclease H-like"/>
    <property type="match status" value="1"/>
</dbReference>
<dbReference type="PROSITE" id="PS50967">
    <property type="entry name" value="HRDC"/>
    <property type="match status" value="1"/>
</dbReference>
<protein>
    <submittedName>
        <fullName evidence="13 14">Protein RRP6-like 2</fullName>
    </submittedName>
</protein>
<feature type="compositionally biased region" description="Low complexity" evidence="10">
    <location>
        <begin position="752"/>
        <end position="762"/>
    </location>
</feature>
<dbReference type="InterPro" id="IPR036397">
    <property type="entry name" value="RNaseH_sf"/>
</dbReference>
<dbReference type="InterPro" id="IPR002562">
    <property type="entry name" value="3'-5'_exonuclease_dom"/>
</dbReference>
<dbReference type="GO" id="GO:0071040">
    <property type="term" value="P:nuclear polyadenylation-dependent antisense transcript catabolic process"/>
    <property type="evidence" value="ECO:0007669"/>
    <property type="project" value="TreeGrafter"/>
</dbReference>
<evidence type="ECO:0000256" key="3">
    <source>
        <dbReference type="ARBA" id="ARBA00022722"/>
    </source>
</evidence>
<dbReference type="PANTHER" id="PTHR12124">
    <property type="entry name" value="POLYMYOSITIS/SCLERODERMA AUTOANTIGEN-RELATED"/>
    <property type="match status" value="1"/>
</dbReference>
<dbReference type="AlphaFoldDB" id="A0A6J1DJX0"/>
<dbReference type="CDD" id="cd06147">
    <property type="entry name" value="Rrp6p_like_exo"/>
    <property type="match status" value="1"/>
</dbReference>
<keyword evidence="3" id="KW-0540">Nuclease</keyword>
<dbReference type="SUPFAM" id="SSF47819">
    <property type="entry name" value="HRDC-like"/>
    <property type="match status" value="1"/>
</dbReference>
<reference evidence="13 14" key="1">
    <citation type="submission" date="2025-04" db="UniProtKB">
        <authorList>
            <consortium name="RefSeq"/>
        </authorList>
    </citation>
    <scope>IDENTIFICATION</scope>
    <source>
        <strain evidence="13 14">OHB3-1</strain>
    </source>
</reference>
<feature type="region of interest" description="Disordered" evidence="10">
    <location>
        <begin position="872"/>
        <end position="938"/>
    </location>
</feature>
<dbReference type="PANTHER" id="PTHR12124:SF47">
    <property type="entry name" value="EXOSOME COMPONENT 10"/>
    <property type="match status" value="1"/>
</dbReference>
<proteinExistence type="inferred from homology"/>
<feature type="compositionally biased region" description="Acidic residues" evidence="10">
    <location>
        <begin position="877"/>
        <end position="886"/>
    </location>
</feature>
<feature type="compositionally biased region" description="Basic and acidic residues" evidence="10">
    <location>
        <begin position="701"/>
        <end position="716"/>
    </location>
</feature>
<evidence type="ECO:0000256" key="4">
    <source>
        <dbReference type="ARBA" id="ARBA00022801"/>
    </source>
</evidence>
<dbReference type="FunFam" id="1.10.150.80:FF:000001">
    <property type="entry name" value="Putative exosome component 10"/>
    <property type="match status" value="1"/>
</dbReference>
<dbReference type="InterPro" id="IPR010997">
    <property type="entry name" value="HRDC-like_sf"/>
</dbReference>